<dbReference type="InterPro" id="IPR036291">
    <property type="entry name" value="NAD(P)-bd_dom_sf"/>
</dbReference>
<accession>A0AAX6IEB3</accession>
<dbReference type="PANTHER" id="PTHR48476">
    <property type="entry name" value="SHORT-CHAIN DEHYDROGENASE TIC 32, CHLOROPLASTIC-LIKE"/>
    <property type="match status" value="1"/>
</dbReference>
<reference evidence="1" key="2">
    <citation type="submission" date="2023-04" db="EMBL/GenBank/DDBJ databases">
        <authorList>
            <person name="Bruccoleri R.E."/>
            <person name="Oakeley E.J."/>
            <person name="Faust A.-M."/>
            <person name="Dessus-Babus S."/>
            <person name="Altorfer M."/>
            <person name="Burckhardt D."/>
            <person name="Oertli M."/>
            <person name="Naumann U."/>
            <person name="Petersen F."/>
            <person name="Wong J."/>
        </authorList>
    </citation>
    <scope>NUCLEOTIDE SEQUENCE</scope>
    <source>
        <strain evidence="1">GSM-AAB239-AS_SAM_17_03QT</strain>
        <tissue evidence="1">Leaf</tissue>
    </source>
</reference>
<dbReference type="InterPro" id="IPR002347">
    <property type="entry name" value="SDR_fam"/>
</dbReference>
<name>A0AAX6IEB3_IRIPA</name>
<dbReference type="SUPFAM" id="SSF51735">
    <property type="entry name" value="NAD(P)-binding Rossmann-fold domains"/>
    <property type="match status" value="1"/>
</dbReference>
<dbReference type="PANTHER" id="PTHR48476:SF1">
    <property type="entry name" value="SHORT-CHAIN DEHYDROGENASE TIC 32, CHLOROPLASTIC-LIKE"/>
    <property type="match status" value="1"/>
</dbReference>
<dbReference type="AlphaFoldDB" id="A0AAX6IEB3"/>
<dbReference type="EMBL" id="JANAVB010002199">
    <property type="protein sequence ID" value="KAJ6851371.1"/>
    <property type="molecule type" value="Genomic_DNA"/>
</dbReference>
<organism evidence="1 2">
    <name type="scientific">Iris pallida</name>
    <name type="common">Sweet iris</name>
    <dbReference type="NCBI Taxonomy" id="29817"/>
    <lineage>
        <taxon>Eukaryota</taxon>
        <taxon>Viridiplantae</taxon>
        <taxon>Streptophyta</taxon>
        <taxon>Embryophyta</taxon>
        <taxon>Tracheophyta</taxon>
        <taxon>Spermatophyta</taxon>
        <taxon>Magnoliopsida</taxon>
        <taxon>Liliopsida</taxon>
        <taxon>Asparagales</taxon>
        <taxon>Iridaceae</taxon>
        <taxon>Iridoideae</taxon>
        <taxon>Irideae</taxon>
        <taxon>Iris</taxon>
    </lineage>
</organism>
<protein>
    <submittedName>
        <fullName evidence="1">Short-chain dehydrogenase TIC 32, chloroplastic-like</fullName>
    </submittedName>
</protein>
<dbReference type="InterPro" id="IPR055280">
    <property type="entry name" value="TIC32"/>
</dbReference>
<sequence length="315" mass="34200">MMVRWFSKKGPSGFSAVSTADEVTEGIDASSLTAIVTVNSSGIGAETSRVLALRGAHVILAVRNLSAGTDVKEAIIKEIPSAKVDVMELDLSSMATVRKFAADFISLNLPLNILINNAGVGVDKFTLSTDGIEMHFATNHIGHFLLTQLLLEKMEDTWRTSGTEGRIVIVSSEGYRLSYREGIRFDKINSESGYNSFVSYGQSKLANILHAQELSCYLKERGVEVTANSIHPGAVSTNILRHHSFVSGIVTALEKFLWKNVQQGAATTCYVALHPQVKGVTGKYFADNNLAGLKGQATNTNLAKKLWDFSLNMIN</sequence>
<keyword evidence="2" id="KW-1185">Reference proteome</keyword>
<reference evidence="1" key="1">
    <citation type="journal article" date="2023" name="GigaByte">
        <title>Genome assembly of the bearded iris, Iris pallida Lam.</title>
        <authorList>
            <person name="Bruccoleri R.E."/>
            <person name="Oakeley E.J."/>
            <person name="Faust A.M.E."/>
            <person name="Altorfer M."/>
            <person name="Dessus-Babus S."/>
            <person name="Burckhardt D."/>
            <person name="Oertli M."/>
            <person name="Naumann U."/>
            <person name="Petersen F."/>
            <person name="Wong J."/>
        </authorList>
    </citation>
    <scope>NUCLEOTIDE SEQUENCE</scope>
    <source>
        <strain evidence="1">GSM-AAB239-AS_SAM_17_03QT</strain>
    </source>
</reference>
<comment type="caution">
    <text evidence="1">The sequence shown here is derived from an EMBL/GenBank/DDBJ whole genome shotgun (WGS) entry which is preliminary data.</text>
</comment>
<dbReference type="Pfam" id="PF00106">
    <property type="entry name" value="adh_short"/>
    <property type="match status" value="1"/>
</dbReference>
<gene>
    <name evidence="1" type="ORF">M6B38_258680</name>
</gene>
<dbReference type="Proteomes" id="UP001140949">
    <property type="component" value="Unassembled WGS sequence"/>
</dbReference>
<dbReference type="Gene3D" id="3.40.50.720">
    <property type="entry name" value="NAD(P)-binding Rossmann-like Domain"/>
    <property type="match status" value="1"/>
</dbReference>
<proteinExistence type="predicted"/>
<evidence type="ECO:0000313" key="2">
    <source>
        <dbReference type="Proteomes" id="UP001140949"/>
    </source>
</evidence>
<evidence type="ECO:0000313" key="1">
    <source>
        <dbReference type="EMBL" id="KAJ6851371.1"/>
    </source>
</evidence>
<dbReference type="CDD" id="cd05327">
    <property type="entry name" value="retinol-DH_like_SDR_c_like"/>
    <property type="match status" value="1"/>
</dbReference>
<dbReference type="PRINTS" id="PR00081">
    <property type="entry name" value="GDHRDH"/>
</dbReference>